<comment type="caution">
    <text evidence="2">The sequence shown here is derived from an EMBL/GenBank/DDBJ whole genome shotgun (WGS) entry which is preliminary data.</text>
</comment>
<feature type="compositionally biased region" description="Basic and acidic residues" evidence="1">
    <location>
        <begin position="67"/>
        <end position="86"/>
    </location>
</feature>
<accession>A0ABN3BVX8</accession>
<protein>
    <submittedName>
        <fullName evidence="2">Uncharacterized protein</fullName>
    </submittedName>
</protein>
<proteinExistence type="predicted"/>
<keyword evidence="3" id="KW-1185">Reference proteome</keyword>
<evidence type="ECO:0000313" key="2">
    <source>
        <dbReference type="EMBL" id="GAA2201081.1"/>
    </source>
</evidence>
<reference evidence="2 3" key="1">
    <citation type="journal article" date="2019" name="Int. J. Syst. Evol. Microbiol.">
        <title>The Global Catalogue of Microorganisms (GCM) 10K type strain sequencing project: providing services to taxonomists for standard genome sequencing and annotation.</title>
        <authorList>
            <consortium name="The Broad Institute Genomics Platform"/>
            <consortium name="The Broad Institute Genome Sequencing Center for Infectious Disease"/>
            <person name="Wu L."/>
            <person name="Ma J."/>
        </authorList>
    </citation>
    <scope>NUCLEOTIDE SEQUENCE [LARGE SCALE GENOMIC DNA]</scope>
    <source>
        <strain evidence="2 3">JCM 14924</strain>
    </source>
</reference>
<name>A0ABN3BVX8_9ACTN</name>
<organism evidence="2 3">
    <name type="scientific">Streptomyces bangladeshensis</name>
    <dbReference type="NCBI Taxonomy" id="295352"/>
    <lineage>
        <taxon>Bacteria</taxon>
        <taxon>Bacillati</taxon>
        <taxon>Actinomycetota</taxon>
        <taxon>Actinomycetes</taxon>
        <taxon>Kitasatosporales</taxon>
        <taxon>Streptomycetaceae</taxon>
        <taxon>Streptomyces</taxon>
    </lineage>
</organism>
<evidence type="ECO:0000256" key="1">
    <source>
        <dbReference type="SAM" id="MobiDB-lite"/>
    </source>
</evidence>
<gene>
    <name evidence="2" type="ORF">GCM10009787_54540</name>
</gene>
<dbReference type="Proteomes" id="UP001501391">
    <property type="component" value="Unassembled WGS sequence"/>
</dbReference>
<evidence type="ECO:0000313" key="3">
    <source>
        <dbReference type="Proteomes" id="UP001501391"/>
    </source>
</evidence>
<feature type="region of interest" description="Disordered" evidence="1">
    <location>
        <begin position="1"/>
        <end position="86"/>
    </location>
</feature>
<feature type="compositionally biased region" description="Low complexity" evidence="1">
    <location>
        <begin position="37"/>
        <end position="47"/>
    </location>
</feature>
<dbReference type="RefSeq" id="WP_346163751.1">
    <property type="nucleotide sequence ID" value="NZ_BAAAOQ010000019.1"/>
</dbReference>
<sequence length="86" mass="9105">MSTTLAGGAVAGPRSGRTVLEHQVAGGVQRRGHRARQVGVRARQVGVRARRDGVRAGPAAPRRVGRTRPEETGEGADERRNALEMG</sequence>
<dbReference type="EMBL" id="BAAAOQ010000019">
    <property type="protein sequence ID" value="GAA2201081.1"/>
    <property type="molecule type" value="Genomic_DNA"/>
</dbReference>